<dbReference type="GO" id="GO:0006508">
    <property type="term" value="P:proteolysis"/>
    <property type="evidence" value="ECO:0007669"/>
    <property type="project" value="UniProtKB-KW"/>
</dbReference>
<evidence type="ECO:0000256" key="3">
    <source>
        <dbReference type="RuleBase" id="RU368024"/>
    </source>
</evidence>
<dbReference type="InterPro" id="IPR002470">
    <property type="entry name" value="Peptidase_S9A"/>
</dbReference>
<accession>A0A667XQC1</accession>
<reference evidence="5" key="3">
    <citation type="submission" date="2025-09" db="UniProtKB">
        <authorList>
            <consortium name="Ensembl"/>
        </authorList>
    </citation>
    <scope>IDENTIFICATION</scope>
</reference>
<dbReference type="AlphaFoldDB" id="A0A667XQC1"/>
<dbReference type="Pfam" id="PF00326">
    <property type="entry name" value="Peptidase_S9"/>
    <property type="match status" value="1"/>
</dbReference>
<evidence type="ECO:0000259" key="4">
    <source>
        <dbReference type="Pfam" id="PF00326"/>
    </source>
</evidence>
<keyword evidence="3" id="KW-0378">Hydrolase</keyword>
<evidence type="ECO:0000313" key="5">
    <source>
        <dbReference type="Ensembl" id="ENSMMDP00005017502.1"/>
    </source>
</evidence>
<protein>
    <recommendedName>
        <fullName evidence="3">Prolyl endopeptidase</fullName>
        <ecNumber evidence="3">3.4.21.-</ecNumber>
    </recommendedName>
</protein>
<proteinExistence type="inferred from homology"/>
<dbReference type="GO" id="GO:0004252">
    <property type="term" value="F:serine-type endopeptidase activity"/>
    <property type="evidence" value="ECO:0007669"/>
    <property type="project" value="UniProtKB-UniRule"/>
</dbReference>
<comment type="similarity">
    <text evidence="1 3">Belongs to the peptidase S9A family.</text>
</comment>
<dbReference type="GO" id="GO:0005856">
    <property type="term" value="C:cytoskeleton"/>
    <property type="evidence" value="ECO:0007669"/>
    <property type="project" value="TreeGrafter"/>
</dbReference>
<evidence type="ECO:0000256" key="2">
    <source>
        <dbReference type="ARBA" id="ARBA00045448"/>
    </source>
</evidence>
<gene>
    <name evidence="5" type="primary">PREPL</name>
</gene>
<name>A0A667XQC1_9TELE</name>
<dbReference type="GeneTree" id="ENSGT00530000063426"/>
<sequence length="375" mass="42132">MLSKQKACSRVMGMLYMGMLYLLPVCLLFPSCFFSLPHSNLHSFLSHHPCFDHQHLRRVFVEVVLSSDRRLLTINCNSKSSSEVWLIDVNTPGLEPILVQPRQPQLLYHVEHWRCWLIILANTGPGQEYQVECDGTLVPVTVLHAESVECLKEAPLLVHVYGAYGRDLNMEFCPERRLLMELGWALAYCHIRGGGERGLSWHRQACEEGKQRGLEDLRACLQHLFSSGISSPLLTALTSCSAGAVPVGALCNTNPHLMRAVILQAPFLDVLGTMQDPRLPLTVEEREEWGDPLADQQHRLTIASYCPLHNITPQRYPSMLLTAYSGDARVPLAGVIQYTERLKKAIHTHFTIHPVSGKYCQTLSLSLSLSHAHTE</sequence>
<feature type="domain" description="Peptidase S9 prolyl oligopeptidase catalytic" evidence="4">
    <location>
        <begin position="177"/>
        <end position="346"/>
    </location>
</feature>
<evidence type="ECO:0000256" key="1">
    <source>
        <dbReference type="ARBA" id="ARBA00005228"/>
    </source>
</evidence>
<dbReference type="GO" id="GO:0005794">
    <property type="term" value="C:Golgi apparatus"/>
    <property type="evidence" value="ECO:0007669"/>
    <property type="project" value="TreeGrafter"/>
</dbReference>
<dbReference type="FunFam" id="3.40.50.1820:FF:000050">
    <property type="entry name" value="prolyl endopeptidase-like isoform X2"/>
    <property type="match status" value="1"/>
</dbReference>
<reference evidence="5" key="1">
    <citation type="submission" date="2019-06" db="EMBL/GenBank/DDBJ databases">
        <authorList>
            <consortium name="Wellcome Sanger Institute Data Sharing"/>
        </authorList>
    </citation>
    <scope>NUCLEOTIDE SEQUENCE [LARGE SCALE GENOMIC DNA]</scope>
</reference>
<dbReference type="PRINTS" id="PR00862">
    <property type="entry name" value="PROLIGOPTASE"/>
</dbReference>
<comment type="function">
    <text evidence="2">Serine peptidase whose precise substrate specificity remains unclear. Does not cleave peptides after a arginine or lysine residue. Regulates trans-Golgi network morphology and sorting by regulating the membrane binding of the AP-1 complex. May play a role in the regulation of synaptic vesicle exocytosis.</text>
</comment>
<keyword evidence="3" id="KW-0720">Serine protease</keyword>
<dbReference type="Ensembl" id="ENSMMDT00005017939.1">
    <property type="protein sequence ID" value="ENSMMDP00005017502.1"/>
    <property type="gene ID" value="ENSMMDG00005008758.1"/>
</dbReference>
<dbReference type="Gene3D" id="2.130.10.120">
    <property type="entry name" value="Prolyl oligopeptidase, N-terminal domain"/>
    <property type="match status" value="1"/>
</dbReference>
<dbReference type="EC" id="3.4.21.-" evidence="3"/>
<keyword evidence="3" id="KW-0645">Protease</keyword>
<keyword evidence="6" id="KW-1185">Reference proteome</keyword>
<dbReference type="SUPFAM" id="SSF53474">
    <property type="entry name" value="alpha/beta-Hydrolases"/>
    <property type="match status" value="1"/>
</dbReference>
<dbReference type="PANTHER" id="PTHR11757">
    <property type="entry name" value="PROTEASE FAMILY S9A OLIGOPEPTIDASE"/>
    <property type="match status" value="1"/>
</dbReference>
<organism evidence="5 6">
    <name type="scientific">Myripristis murdjan</name>
    <name type="common">pinecone soldierfish</name>
    <dbReference type="NCBI Taxonomy" id="586833"/>
    <lineage>
        <taxon>Eukaryota</taxon>
        <taxon>Metazoa</taxon>
        <taxon>Chordata</taxon>
        <taxon>Craniata</taxon>
        <taxon>Vertebrata</taxon>
        <taxon>Euteleostomi</taxon>
        <taxon>Actinopterygii</taxon>
        <taxon>Neopterygii</taxon>
        <taxon>Teleostei</taxon>
        <taxon>Neoteleostei</taxon>
        <taxon>Acanthomorphata</taxon>
        <taxon>Holocentriformes</taxon>
        <taxon>Holocentridae</taxon>
        <taxon>Myripristis</taxon>
    </lineage>
</organism>
<dbReference type="InterPro" id="IPR001375">
    <property type="entry name" value="Peptidase_S9_cat"/>
</dbReference>
<reference evidence="5" key="2">
    <citation type="submission" date="2025-08" db="UniProtKB">
        <authorList>
            <consortium name="Ensembl"/>
        </authorList>
    </citation>
    <scope>IDENTIFICATION</scope>
</reference>
<dbReference type="Proteomes" id="UP000472263">
    <property type="component" value="Chromosome 15"/>
</dbReference>
<dbReference type="Gene3D" id="3.40.50.1820">
    <property type="entry name" value="alpha/beta hydrolase"/>
    <property type="match status" value="1"/>
</dbReference>
<dbReference type="InterPro" id="IPR029058">
    <property type="entry name" value="AB_hydrolase_fold"/>
</dbReference>
<dbReference type="InterPro" id="IPR051543">
    <property type="entry name" value="Serine_Peptidase_S9A"/>
</dbReference>
<evidence type="ECO:0000313" key="6">
    <source>
        <dbReference type="Proteomes" id="UP000472263"/>
    </source>
</evidence>
<dbReference type="PANTHER" id="PTHR11757:SF19">
    <property type="entry name" value="PROLYL ENDOPEPTIDASE-LIKE"/>
    <property type="match status" value="1"/>
</dbReference>